<dbReference type="SUPFAM" id="SSF56436">
    <property type="entry name" value="C-type lectin-like"/>
    <property type="match status" value="1"/>
</dbReference>
<dbReference type="OrthoDB" id="6337382at2759"/>
<evidence type="ECO:0000313" key="4">
    <source>
        <dbReference type="Proteomes" id="UP000230233"/>
    </source>
</evidence>
<evidence type="ECO:0000259" key="2">
    <source>
        <dbReference type="PROSITE" id="PS50234"/>
    </source>
</evidence>
<evidence type="ECO:0000313" key="3">
    <source>
        <dbReference type="EMBL" id="PIC54159.1"/>
    </source>
</evidence>
<dbReference type="InterPro" id="IPR016186">
    <property type="entry name" value="C-type_lectin-like/link_sf"/>
</dbReference>
<feature type="domain" description="C-type lectin" evidence="1">
    <location>
        <begin position="308"/>
        <end position="426"/>
    </location>
</feature>
<dbReference type="InterPro" id="IPR002035">
    <property type="entry name" value="VWF_A"/>
</dbReference>
<gene>
    <name evidence="3" type="primary">Cnig_chr_I.g3528</name>
    <name evidence="3" type="ORF">B9Z55_003528</name>
</gene>
<dbReference type="SUPFAM" id="SSF53300">
    <property type="entry name" value="vWA-like"/>
    <property type="match status" value="1"/>
</dbReference>
<dbReference type="PROSITE" id="PS50234">
    <property type="entry name" value="VWFA"/>
    <property type="match status" value="1"/>
</dbReference>
<name>A0A2G5VQR8_9PELO</name>
<keyword evidence="4" id="KW-1185">Reference proteome</keyword>
<dbReference type="STRING" id="1611254.A0A2G5VQR8"/>
<dbReference type="PANTHER" id="PTHR31024">
    <property type="entry name" value="C-TYPE LECTIN"/>
    <property type="match status" value="1"/>
</dbReference>
<organism evidence="3 4">
    <name type="scientific">Caenorhabditis nigoni</name>
    <dbReference type="NCBI Taxonomy" id="1611254"/>
    <lineage>
        <taxon>Eukaryota</taxon>
        <taxon>Metazoa</taxon>
        <taxon>Ecdysozoa</taxon>
        <taxon>Nematoda</taxon>
        <taxon>Chromadorea</taxon>
        <taxon>Rhabditida</taxon>
        <taxon>Rhabditina</taxon>
        <taxon>Rhabditomorpha</taxon>
        <taxon>Rhabditoidea</taxon>
        <taxon>Rhabditidae</taxon>
        <taxon>Peloderinae</taxon>
        <taxon>Caenorhabditis</taxon>
    </lineage>
</organism>
<dbReference type="SMART" id="SM00327">
    <property type="entry name" value="VWA"/>
    <property type="match status" value="1"/>
</dbReference>
<dbReference type="PROSITE" id="PS50041">
    <property type="entry name" value="C_TYPE_LECTIN_2"/>
    <property type="match status" value="1"/>
</dbReference>
<dbReference type="Gene3D" id="3.40.50.410">
    <property type="entry name" value="von Willebrand factor, type A domain"/>
    <property type="match status" value="1"/>
</dbReference>
<dbReference type="AlphaFoldDB" id="A0A2G5VQR8"/>
<dbReference type="GO" id="GO:0045087">
    <property type="term" value="P:innate immune response"/>
    <property type="evidence" value="ECO:0007669"/>
    <property type="project" value="TreeGrafter"/>
</dbReference>
<dbReference type="Proteomes" id="UP000230233">
    <property type="component" value="Chromosome I"/>
</dbReference>
<accession>A0A2G5VQR8</accession>
<dbReference type="InterPro" id="IPR001304">
    <property type="entry name" value="C-type_lectin-like"/>
</dbReference>
<dbReference type="EMBL" id="PDUG01000001">
    <property type="protein sequence ID" value="PIC54159.1"/>
    <property type="molecule type" value="Genomic_DNA"/>
</dbReference>
<protein>
    <recommendedName>
        <fullName evidence="5">VWFA domain-containing protein</fullName>
    </recommendedName>
</protein>
<feature type="domain" description="VWFA" evidence="2">
    <location>
        <begin position="95"/>
        <end position="283"/>
    </location>
</feature>
<dbReference type="PANTHER" id="PTHR31024:SF6">
    <property type="entry name" value="VWFA DOMAIN-CONTAINING PROTEIN"/>
    <property type="match status" value="1"/>
</dbReference>
<dbReference type="Pfam" id="PF00092">
    <property type="entry name" value="VWA"/>
    <property type="match status" value="1"/>
</dbReference>
<reference evidence="4" key="1">
    <citation type="submission" date="2017-10" db="EMBL/GenBank/DDBJ databases">
        <title>Rapid genome shrinkage in a self-fertile nematode reveals novel sperm competition proteins.</title>
        <authorList>
            <person name="Yin D."/>
            <person name="Schwarz E.M."/>
            <person name="Thomas C.G."/>
            <person name="Felde R.L."/>
            <person name="Korf I.F."/>
            <person name="Cutter A.D."/>
            <person name="Schartner C.M."/>
            <person name="Ralston E.J."/>
            <person name="Meyer B.J."/>
            <person name="Haag E.S."/>
        </authorList>
    </citation>
    <scope>NUCLEOTIDE SEQUENCE [LARGE SCALE GENOMIC DNA]</scope>
    <source>
        <strain evidence="4">JU1422</strain>
    </source>
</reference>
<dbReference type="Gene3D" id="3.10.100.10">
    <property type="entry name" value="Mannose-Binding Protein A, subunit A"/>
    <property type="match status" value="1"/>
</dbReference>
<sequence>MGREDKKGMLFPFFVLLIRKKDAPFGIPEFQKSIKVKSGNRESIVFWKLSMMKTLHVLLLLLIGAYSCCSKSIQTQPSVNLDRQCGKDLSNLWLDVVVVVDNSIGMTHDGLLSVASNIVTVFEDTQIGTNPTEPRTTRVGIVTYNAEAQVNADLNQYQSYDDFADGIYQDLCSVSTSEQSYLSTGLQAAEHMIRTQNMNTTRGHYKKVVIVYASAYKGTGELDPVPVAQRLFEDGAFIITVAYDQGGDEGLLYQLAEIATPGMAYSNTGKGSNELISNIQQSLLQANCYCPDLWEPYRTSFSNRFSFHYGQCLRLFAFQASWDASKRTCKNLMKNKSHLAIEQSQAKHDFILEYVKNHDGMAMPYSYNIGLSWNITQNTWMWEQPDGMSPVPLGDYNNWRAGYPAGQASKSGVLNMQSGTQTFWQNVPTTSGSSANYVCEMYSCDTDNYCDGDN</sequence>
<evidence type="ECO:0008006" key="5">
    <source>
        <dbReference type="Google" id="ProtNLM"/>
    </source>
</evidence>
<dbReference type="CDD" id="cd00037">
    <property type="entry name" value="CLECT"/>
    <property type="match status" value="1"/>
</dbReference>
<proteinExistence type="predicted"/>
<comment type="caution">
    <text evidence="3">The sequence shown here is derived from an EMBL/GenBank/DDBJ whole genome shotgun (WGS) entry which is preliminary data.</text>
</comment>
<dbReference type="Pfam" id="PF00059">
    <property type="entry name" value="Lectin_C"/>
    <property type="match status" value="1"/>
</dbReference>
<evidence type="ECO:0000259" key="1">
    <source>
        <dbReference type="PROSITE" id="PS50041"/>
    </source>
</evidence>
<dbReference type="InterPro" id="IPR036465">
    <property type="entry name" value="vWFA_dom_sf"/>
</dbReference>
<dbReference type="SMART" id="SM00034">
    <property type="entry name" value="CLECT"/>
    <property type="match status" value="1"/>
</dbReference>
<dbReference type="InterPro" id="IPR016187">
    <property type="entry name" value="CTDL_fold"/>
</dbReference>